<dbReference type="PANTHER" id="PTHR37422:SF13">
    <property type="entry name" value="LIPOPOLYSACCHARIDE BIOSYNTHESIS PROTEIN PA4999-RELATED"/>
    <property type="match status" value="1"/>
</dbReference>
<evidence type="ECO:0000313" key="2">
    <source>
        <dbReference type="EMBL" id="ETX27776.1"/>
    </source>
</evidence>
<keyword evidence="3" id="KW-1185">Reference proteome</keyword>
<protein>
    <submittedName>
        <fullName evidence="2">Membrane protein</fullName>
    </submittedName>
</protein>
<dbReference type="InterPro" id="IPR051533">
    <property type="entry name" value="WaaL-like"/>
</dbReference>
<dbReference type="STRING" id="1449351.RISW2_11285"/>
<proteinExistence type="predicted"/>
<dbReference type="PANTHER" id="PTHR37422">
    <property type="entry name" value="TEICHURONIC ACID BIOSYNTHESIS PROTEIN TUAE"/>
    <property type="match status" value="1"/>
</dbReference>
<dbReference type="eggNOG" id="COG3307">
    <property type="taxonomic scope" value="Bacteria"/>
</dbReference>
<dbReference type="PATRIC" id="fig|1449351.3.peg.3316"/>
<feature type="transmembrane region" description="Helical" evidence="1">
    <location>
        <begin position="417"/>
        <end position="437"/>
    </location>
</feature>
<gene>
    <name evidence="2" type="ORF">RISW2_11285</name>
</gene>
<feature type="transmembrane region" description="Helical" evidence="1">
    <location>
        <begin position="77"/>
        <end position="96"/>
    </location>
</feature>
<organism evidence="2 3">
    <name type="scientific">Roseivivax isoporae LMG 25204</name>
    <dbReference type="NCBI Taxonomy" id="1449351"/>
    <lineage>
        <taxon>Bacteria</taxon>
        <taxon>Pseudomonadati</taxon>
        <taxon>Pseudomonadota</taxon>
        <taxon>Alphaproteobacteria</taxon>
        <taxon>Rhodobacterales</taxon>
        <taxon>Roseobacteraceae</taxon>
        <taxon>Roseivivax</taxon>
    </lineage>
</organism>
<comment type="caution">
    <text evidence="2">The sequence shown here is derived from an EMBL/GenBank/DDBJ whole genome shotgun (WGS) entry which is preliminary data.</text>
</comment>
<accession>X7F6P9</accession>
<feature type="transmembrane region" description="Helical" evidence="1">
    <location>
        <begin position="146"/>
        <end position="163"/>
    </location>
</feature>
<keyword evidence="1" id="KW-0812">Transmembrane</keyword>
<dbReference type="Proteomes" id="UP000023430">
    <property type="component" value="Unassembled WGS sequence"/>
</dbReference>
<evidence type="ECO:0000313" key="3">
    <source>
        <dbReference type="Proteomes" id="UP000023430"/>
    </source>
</evidence>
<keyword evidence="1" id="KW-0472">Membrane</keyword>
<reference evidence="2 3" key="1">
    <citation type="submission" date="2014-01" db="EMBL/GenBank/DDBJ databases">
        <title>Roseivivax isoporae LMG 25204 Genome Sequencing.</title>
        <authorList>
            <person name="Lai Q."/>
            <person name="Li G."/>
            <person name="Shao Z."/>
        </authorList>
    </citation>
    <scope>NUCLEOTIDE SEQUENCE [LARGE SCALE GENOMIC DNA]</scope>
    <source>
        <strain evidence="2 3">LMG 25204</strain>
    </source>
</reference>
<feature type="transmembrane region" description="Helical" evidence="1">
    <location>
        <begin position="45"/>
        <end position="65"/>
    </location>
</feature>
<keyword evidence="1" id="KW-1133">Transmembrane helix</keyword>
<name>X7F6P9_9RHOB</name>
<feature type="transmembrane region" description="Helical" evidence="1">
    <location>
        <begin position="231"/>
        <end position="257"/>
    </location>
</feature>
<dbReference type="AlphaFoldDB" id="X7F6P9"/>
<feature type="transmembrane region" description="Helical" evidence="1">
    <location>
        <begin position="197"/>
        <end position="219"/>
    </location>
</feature>
<dbReference type="EMBL" id="JAME01000027">
    <property type="protein sequence ID" value="ETX27776.1"/>
    <property type="molecule type" value="Genomic_DNA"/>
</dbReference>
<evidence type="ECO:0000256" key="1">
    <source>
        <dbReference type="SAM" id="Phobius"/>
    </source>
</evidence>
<sequence>MLAAWPVVTIVLFRRLPPARAMIAAILGGYLVLPEPPAVFDLPLFPPFTKHNIPALSALLTCLWMYGRTGPLLPQNLLARGLLAVFVLSPVLTVFANPEPLVFQAAFVPGLGVKDAIALPIQQVLLVIPFLLARLLLNGAEAQRDLLVALVWGGLAYSVLMLIEVRLSPQLNAWIYGYYQHSFAQSIRASGFRPVVFLYHGLWVAFFCMTAMVAAFALWRRDRVGNRAVWLLAALYLAAVLVLAKSLGALVLAVALVPLVVLLGPVMQINVAIVVACLSLAYPLMKGAHVVPEARILQQAAAIDPERAHSVAFRFDNENTLLDRAAEKPLFGWGSWGRNHVHDQVTGTMLTIADGRWIITIGVFGWIGFLAEFGLIALPVFLLWRETVKRRDGRVAVSIAPLSLLLAFNLFDMLPNATLTPLTWLIAGALTGYAEVLRAERLRAADRTPFTWKPIL</sequence>
<feature type="transmembrane region" description="Helical" evidence="1">
    <location>
        <begin position="116"/>
        <end position="137"/>
    </location>
</feature>
<feature type="transmembrane region" description="Helical" evidence="1">
    <location>
        <begin position="357"/>
        <end position="383"/>
    </location>
</feature>